<evidence type="ECO:0000313" key="2">
    <source>
        <dbReference type="Proteomes" id="UP000765509"/>
    </source>
</evidence>
<dbReference type="AlphaFoldDB" id="A0A9Q3Q4D5"/>
<dbReference type="EMBL" id="AVOT02119700">
    <property type="protein sequence ID" value="MBW0585018.1"/>
    <property type="molecule type" value="Genomic_DNA"/>
</dbReference>
<proteinExistence type="predicted"/>
<gene>
    <name evidence="1" type="ORF">O181_124733</name>
</gene>
<organism evidence="1 2">
    <name type="scientific">Austropuccinia psidii MF-1</name>
    <dbReference type="NCBI Taxonomy" id="1389203"/>
    <lineage>
        <taxon>Eukaryota</taxon>
        <taxon>Fungi</taxon>
        <taxon>Dikarya</taxon>
        <taxon>Basidiomycota</taxon>
        <taxon>Pucciniomycotina</taxon>
        <taxon>Pucciniomycetes</taxon>
        <taxon>Pucciniales</taxon>
        <taxon>Sphaerophragmiaceae</taxon>
        <taxon>Austropuccinia</taxon>
    </lineage>
</organism>
<name>A0A9Q3Q4D5_9BASI</name>
<protein>
    <submittedName>
        <fullName evidence="1">Uncharacterized protein</fullName>
    </submittedName>
</protein>
<evidence type="ECO:0000313" key="1">
    <source>
        <dbReference type="EMBL" id="MBW0585018.1"/>
    </source>
</evidence>
<accession>A0A9Q3Q4D5</accession>
<reference evidence="1" key="1">
    <citation type="submission" date="2021-03" db="EMBL/GenBank/DDBJ databases">
        <title>Draft genome sequence of rust myrtle Austropuccinia psidii MF-1, a brazilian biotype.</title>
        <authorList>
            <person name="Quecine M.C."/>
            <person name="Pachon D.M.R."/>
            <person name="Bonatelli M.L."/>
            <person name="Correr F.H."/>
            <person name="Franceschini L.M."/>
            <person name="Leite T.F."/>
            <person name="Margarido G.R.A."/>
            <person name="Almeida C.A."/>
            <person name="Ferrarezi J.A."/>
            <person name="Labate C.A."/>
        </authorList>
    </citation>
    <scope>NUCLEOTIDE SEQUENCE</scope>
    <source>
        <strain evidence="1">MF-1</strain>
    </source>
</reference>
<keyword evidence="2" id="KW-1185">Reference proteome</keyword>
<comment type="caution">
    <text evidence="1">The sequence shown here is derived from an EMBL/GenBank/DDBJ whole genome shotgun (WGS) entry which is preliminary data.</text>
</comment>
<sequence>MWMVSGLNYSIPNQTLKSITHFKGRLQPLSLTIYGGDQKVIQGPQLPGFPGVGIFFKQYSPKGILALDSSRVISGGCIRSNQFSRYQALQSSLDNSIGSYRWYSDNLYGIGPFGLINIPLY</sequence>
<dbReference type="Proteomes" id="UP000765509">
    <property type="component" value="Unassembled WGS sequence"/>
</dbReference>